<dbReference type="Proteomes" id="UP000028302">
    <property type="component" value="Unassembled WGS sequence"/>
</dbReference>
<dbReference type="OrthoDB" id="9806505at2"/>
<comment type="caution">
    <text evidence="4">The sequence shown here is derived from an EMBL/GenBank/DDBJ whole genome shotgun (WGS) entry which is preliminary data.</text>
</comment>
<evidence type="ECO:0000256" key="2">
    <source>
        <dbReference type="ARBA" id="ARBA00022643"/>
    </source>
</evidence>
<dbReference type="PANTHER" id="PTHR39201">
    <property type="entry name" value="EXPORTED PROTEIN-RELATED"/>
    <property type="match status" value="1"/>
</dbReference>
<gene>
    <name evidence="4" type="ORF">C41B8_16469</name>
</gene>
<feature type="domain" description="Flavodoxin-like" evidence="3">
    <location>
        <begin position="3"/>
        <end position="121"/>
    </location>
</feature>
<sequence>MNTLIVYYSLTGTTQTVATALGRKLEADVEALHCDRYTPDWRGMLRAGYDSWRHHLPALARVRHDPSNYALVIVGGPIWTFHPCTPVRAYLQQERTRLPQAAFFLTHGGSAGERCLREMETLSRHAPVATMVLREADVKGDRYGAAVTSFADSLRRAESKVAA</sequence>
<keyword evidence="5" id="KW-1185">Reference proteome</keyword>
<dbReference type="SUPFAM" id="SSF52218">
    <property type="entry name" value="Flavoproteins"/>
    <property type="match status" value="1"/>
</dbReference>
<protein>
    <submittedName>
        <fullName evidence="4">Flavodoxin related protein</fullName>
    </submittedName>
</protein>
<name>A0A084IHG4_SALHC</name>
<evidence type="ECO:0000259" key="3">
    <source>
        <dbReference type="Pfam" id="PF12682"/>
    </source>
</evidence>
<proteinExistence type="predicted"/>
<dbReference type="STRING" id="1304275.C41B8_16469"/>
<dbReference type="InterPro" id="IPR008254">
    <property type="entry name" value="Flavodoxin/NO_synth"/>
</dbReference>
<dbReference type="InterPro" id="IPR029039">
    <property type="entry name" value="Flavoprotein-like_sf"/>
</dbReference>
<reference evidence="4 5" key="1">
    <citation type="submission" date="2013-03" db="EMBL/GenBank/DDBJ databases">
        <title>Salinisphaera hydrothermalis C41B8 Genome Sequencing.</title>
        <authorList>
            <person name="Li C."/>
            <person name="Lai Q."/>
            <person name="Shao Z."/>
        </authorList>
    </citation>
    <scope>NUCLEOTIDE SEQUENCE [LARGE SCALE GENOMIC DNA]</scope>
    <source>
        <strain evidence="4 5">C41B8</strain>
    </source>
</reference>
<keyword evidence="1" id="KW-0285">Flavoprotein</keyword>
<dbReference type="PANTHER" id="PTHR39201:SF1">
    <property type="entry name" value="FLAVODOXIN-LIKE DOMAIN-CONTAINING PROTEIN"/>
    <property type="match status" value="1"/>
</dbReference>
<evidence type="ECO:0000313" key="4">
    <source>
        <dbReference type="EMBL" id="KEZ76148.1"/>
    </source>
</evidence>
<accession>A0A084IHG4</accession>
<dbReference type="RefSeq" id="WP_037340714.1">
    <property type="nucleotide sequence ID" value="NZ_APNK01000038.1"/>
</dbReference>
<dbReference type="Pfam" id="PF12682">
    <property type="entry name" value="Flavodoxin_4"/>
    <property type="match status" value="1"/>
</dbReference>
<dbReference type="eggNOG" id="COG0716">
    <property type="taxonomic scope" value="Bacteria"/>
</dbReference>
<dbReference type="EMBL" id="APNK01000038">
    <property type="protein sequence ID" value="KEZ76148.1"/>
    <property type="molecule type" value="Genomic_DNA"/>
</dbReference>
<organism evidence="4 5">
    <name type="scientific">Salinisphaera hydrothermalis (strain C41B8)</name>
    <dbReference type="NCBI Taxonomy" id="1304275"/>
    <lineage>
        <taxon>Bacteria</taxon>
        <taxon>Pseudomonadati</taxon>
        <taxon>Pseudomonadota</taxon>
        <taxon>Gammaproteobacteria</taxon>
        <taxon>Salinisphaerales</taxon>
        <taxon>Salinisphaeraceae</taxon>
        <taxon>Salinisphaera</taxon>
    </lineage>
</organism>
<keyword evidence="2" id="KW-0288">FMN</keyword>
<dbReference type="GO" id="GO:0010181">
    <property type="term" value="F:FMN binding"/>
    <property type="evidence" value="ECO:0007669"/>
    <property type="project" value="InterPro"/>
</dbReference>
<dbReference type="AlphaFoldDB" id="A0A084IHG4"/>
<dbReference type="Gene3D" id="3.40.50.360">
    <property type="match status" value="1"/>
</dbReference>
<evidence type="ECO:0000256" key="1">
    <source>
        <dbReference type="ARBA" id="ARBA00022630"/>
    </source>
</evidence>
<evidence type="ECO:0000313" key="5">
    <source>
        <dbReference type="Proteomes" id="UP000028302"/>
    </source>
</evidence>